<evidence type="ECO:0000313" key="4">
    <source>
        <dbReference type="EMBL" id="AFN73900.1"/>
    </source>
</evidence>
<evidence type="ECO:0000313" key="5">
    <source>
        <dbReference type="Proteomes" id="UP000009011"/>
    </source>
</evidence>
<dbReference type="InterPro" id="IPR026444">
    <property type="entry name" value="Secre_tail"/>
</dbReference>
<gene>
    <name evidence="4" type="ordered locus">MROS_0657</name>
</gene>
<dbReference type="eggNOG" id="COG4447">
    <property type="taxonomic scope" value="Bacteria"/>
</dbReference>
<dbReference type="EMBL" id="CP003557">
    <property type="protein sequence ID" value="AFN73900.1"/>
    <property type="molecule type" value="Genomic_DNA"/>
</dbReference>
<dbReference type="Gene3D" id="2.60.40.4070">
    <property type="match status" value="1"/>
</dbReference>
<dbReference type="InterPro" id="IPR055313">
    <property type="entry name" value="Temptin-like"/>
</dbReference>
<dbReference type="Pfam" id="PF13860">
    <property type="entry name" value="FlgD_ig"/>
    <property type="match status" value="1"/>
</dbReference>
<dbReference type="InterPro" id="IPR057626">
    <property type="entry name" value="S-S_Temptin"/>
</dbReference>
<dbReference type="RefSeq" id="WP_014855337.1">
    <property type="nucleotide sequence ID" value="NC_018178.1"/>
</dbReference>
<dbReference type="HOGENOM" id="CLU_1233825_0_0_10"/>
<sequence length="224" mass="24484">MSKLLRVLIILSFFVSTTILISRGFRSSKIPNGSKFDCANCHVNPNGGGARNAFGQAVESRVSPGGFEDFWDENLASLDSDGDGFTNGQELQDPSGSWRTGQSNPGDISLVTNPGDPNSKPDPTSVEETILPAKYELHNNYPNPFNPSTRISFTIPRNEFVLLKIYNIKGQAIKTLVNGNYPAGSYQFEWNGKDDNNVDVAAGVYIYSISAGHFNKSARMILLK</sequence>
<feature type="domain" description="FlgD/Vpr Ig-like" evidence="2">
    <location>
        <begin position="160"/>
        <end position="211"/>
    </location>
</feature>
<dbReference type="PANTHER" id="PTHR34737:SF2">
    <property type="entry name" value="EF-HAND DOMAIN-CONTAINING PROTEIN"/>
    <property type="match status" value="1"/>
</dbReference>
<protein>
    <submittedName>
        <fullName evidence="4">Uncharacterized protein</fullName>
    </submittedName>
</protein>
<accession>I6Z448</accession>
<feature type="region of interest" description="Disordered" evidence="1">
    <location>
        <begin position="82"/>
        <end position="125"/>
    </location>
</feature>
<evidence type="ECO:0000256" key="1">
    <source>
        <dbReference type="SAM" id="MobiDB-lite"/>
    </source>
</evidence>
<dbReference type="Pfam" id="PF24784">
    <property type="entry name" value="Temptin_C"/>
    <property type="match status" value="1"/>
</dbReference>
<dbReference type="Proteomes" id="UP000009011">
    <property type="component" value="Chromosome"/>
</dbReference>
<organism evidence="4 5">
    <name type="scientific">Melioribacter roseus (strain DSM 23840 / JCM 17771 / VKM B-2668 / P3M-2)</name>
    <dbReference type="NCBI Taxonomy" id="1191523"/>
    <lineage>
        <taxon>Bacteria</taxon>
        <taxon>Pseudomonadati</taxon>
        <taxon>Ignavibacteriota</taxon>
        <taxon>Ignavibacteria</taxon>
        <taxon>Ignavibacteriales</taxon>
        <taxon>Melioribacteraceae</taxon>
        <taxon>Melioribacter</taxon>
    </lineage>
</organism>
<feature type="compositionally biased region" description="Polar residues" evidence="1">
    <location>
        <begin position="86"/>
        <end position="116"/>
    </location>
</feature>
<dbReference type="InterPro" id="IPR025965">
    <property type="entry name" value="FlgD/Vpr_Ig-like"/>
</dbReference>
<evidence type="ECO:0000259" key="2">
    <source>
        <dbReference type="Pfam" id="PF13860"/>
    </source>
</evidence>
<dbReference type="PANTHER" id="PTHR34737">
    <property type="entry name" value="EF-HAND DOMAIN-CONTAINING PROTEIN"/>
    <property type="match status" value="1"/>
</dbReference>
<dbReference type="AlphaFoldDB" id="I6Z448"/>
<evidence type="ECO:0000259" key="3">
    <source>
        <dbReference type="Pfam" id="PF24784"/>
    </source>
</evidence>
<dbReference type="PATRIC" id="fig|1191523.3.peg.686"/>
<proteinExistence type="predicted"/>
<dbReference type="KEGG" id="mro:MROS_0657"/>
<dbReference type="NCBIfam" id="TIGR04183">
    <property type="entry name" value="Por_Secre_tail"/>
    <property type="match status" value="1"/>
</dbReference>
<feature type="domain" description="Temptin Cys/Cys disulfide" evidence="3">
    <location>
        <begin position="28"/>
        <end position="115"/>
    </location>
</feature>
<dbReference type="STRING" id="1191523.MROS_0657"/>
<dbReference type="OrthoDB" id="1121493at2"/>
<reference evidence="4 5" key="1">
    <citation type="journal article" date="2013" name="PLoS ONE">
        <title>Genomic analysis of Melioribacter roseus, facultatively anaerobic organotrophic bacterium representing a novel deep lineage within Bacteriodetes/Chlorobi group.</title>
        <authorList>
            <person name="Kadnikov V.V."/>
            <person name="Mardanov A.V."/>
            <person name="Podosokorskaya O.A."/>
            <person name="Gavrilov S.N."/>
            <person name="Kublanov I.V."/>
            <person name="Beletsky A.V."/>
            <person name="Bonch-Osmolovskaya E.A."/>
            <person name="Ravin N.V."/>
        </authorList>
    </citation>
    <scope>NUCLEOTIDE SEQUENCE [LARGE SCALE GENOMIC DNA]</scope>
    <source>
        <strain evidence="5">JCM 17771 / P3M-2</strain>
    </source>
</reference>
<name>I6Z448_MELRP</name>
<keyword evidence="5" id="KW-1185">Reference proteome</keyword>